<dbReference type="EMBL" id="PVTR01000010">
    <property type="protein sequence ID" value="PRY85981.1"/>
    <property type="molecule type" value="Genomic_DNA"/>
</dbReference>
<dbReference type="GO" id="GO:0006259">
    <property type="term" value="P:DNA metabolic process"/>
    <property type="evidence" value="ECO:0007669"/>
    <property type="project" value="UniProtKB-ARBA"/>
</dbReference>
<dbReference type="RefSeq" id="WP_106134787.1">
    <property type="nucleotide sequence ID" value="NZ_PVTR01000010.1"/>
</dbReference>
<reference evidence="5 6" key="1">
    <citation type="submission" date="2018-03" db="EMBL/GenBank/DDBJ databases">
        <title>Genomic Encyclopedia of Archaeal and Bacterial Type Strains, Phase II (KMG-II): from individual species to whole genera.</title>
        <authorList>
            <person name="Goeker M."/>
        </authorList>
    </citation>
    <scope>NUCLEOTIDE SEQUENCE [LARGE SCALE GENOMIC DNA]</scope>
    <source>
        <strain evidence="5 6">DSM 27929</strain>
    </source>
</reference>
<dbReference type="Pfam" id="PF00929">
    <property type="entry name" value="RNase_T"/>
    <property type="match status" value="1"/>
</dbReference>
<organism evidence="5 6">
    <name type="scientific">Mongoliibacter ruber</name>
    <dbReference type="NCBI Taxonomy" id="1750599"/>
    <lineage>
        <taxon>Bacteria</taxon>
        <taxon>Pseudomonadati</taxon>
        <taxon>Bacteroidota</taxon>
        <taxon>Cytophagia</taxon>
        <taxon>Cytophagales</taxon>
        <taxon>Cyclobacteriaceae</taxon>
        <taxon>Mongoliibacter</taxon>
    </lineage>
</organism>
<dbReference type="SUPFAM" id="SSF53098">
    <property type="entry name" value="Ribonuclease H-like"/>
    <property type="match status" value="1"/>
</dbReference>
<keyword evidence="6" id="KW-1185">Reference proteome</keyword>
<dbReference type="GO" id="GO:0005829">
    <property type="term" value="C:cytosol"/>
    <property type="evidence" value="ECO:0007669"/>
    <property type="project" value="TreeGrafter"/>
</dbReference>
<keyword evidence="2" id="KW-0378">Hydrolase</keyword>
<proteinExistence type="predicted"/>
<dbReference type="CDD" id="cd06127">
    <property type="entry name" value="DEDDh"/>
    <property type="match status" value="1"/>
</dbReference>
<protein>
    <submittedName>
        <fullName evidence="5">DNA polymerase-3 subunit epsilon</fullName>
    </submittedName>
</protein>
<sequence length="224" mass="25445">MGWFDFLFDSNKSKADFVIAYEESCSEQIPPQRPIEQLNFVVLDTETTGLNPEKDSMVSFGAIKIQNGRIQVKTSIEAYFETSDNKKEALQIHEILSPKDPIQVDVFAKALLKYLANHIIVGHHIGFDLKILEKSLESYGLKKILNPVLDTQYLATRLEKGYHYDVSMGKPGEYSLDSLCERYQVPLDDRHTAAGDAFLTAQLLLKLLKKAEKIGIKDYKSLMR</sequence>
<feature type="domain" description="Exonuclease" evidence="4">
    <location>
        <begin position="39"/>
        <end position="213"/>
    </location>
</feature>
<dbReference type="Proteomes" id="UP000238157">
    <property type="component" value="Unassembled WGS sequence"/>
</dbReference>
<keyword evidence="3" id="KW-0269">Exonuclease</keyword>
<dbReference type="SMART" id="SM00479">
    <property type="entry name" value="EXOIII"/>
    <property type="match status" value="1"/>
</dbReference>
<accession>A0A2T0WGZ8</accession>
<keyword evidence="1" id="KW-0540">Nuclease</keyword>
<dbReference type="Gene3D" id="3.30.420.10">
    <property type="entry name" value="Ribonuclease H-like superfamily/Ribonuclease H"/>
    <property type="match status" value="1"/>
</dbReference>
<evidence type="ECO:0000259" key="4">
    <source>
        <dbReference type="SMART" id="SM00479"/>
    </source>
</evidence>
<dbReference type="AlphaFoldDB" id="A0A2T0WGZ8"/>
<dbReference type="OrthoDB" id="9803913at2"/>
<gene>
    <name evidence="5" type="ORF">CLW00_110113</name>
</gene>
<evidence type="ECO:0000313" key="5">
    <source>
        <dbReference type="EMBL" id="PRY85981.1"/>
    </source>
</evidence>
<dbReference type="PANTHER" id="PTHR30231">
    <property type="entry name" value="DNA POLYMERASE III SUBUNIT EPSILON"/>
    <property type="match status" value="1"/>
</dbReference>
<dbReference type="GO" id="GO:0003676">
    <property type="term" value="F:nucleic acid binding"/>
    <property type="evidence" value="ECO:0007669"/>
    <property type="project" value="InterPro"/>
</dbReference>
<comment type="caution">
    <text evidence="5">The sequence shown here is derived from an EMBL/GenBank/DDBJ whole genome shotgun (WGS) entry which is preliminary data.</text>
</comment>
<evidence type="ECO:0000313" key="6">
    <source>
        <dbReference type="Proteomes" id="UP000238157"/>
    </source>
</evidence>
<dbReference type="InterPro" id="IPR036397">
    <property type="entry name" value="RNaseH_sf"/>
</dbReference>
<dbReference type="PANTHER" id="PTHR30231:SF4">
    <property type="entry name" value="PROTEIN NEN2"/>
    <property type="match status" value="1"/>
</dbReference>
<name>A0A2T0WGZ8_9BACT</name>
<evidence type="ECO:0000256" key="1">
    <source>
        <dbReference type="ARBA" id="ARBA00022722"/>
    </source>
</evidence>
<dbReference type="InterPro" id="IPR012337">
    <property type="entry name" value="RNaseH-like_sf"/>
</dbReference>
<evidence type="ECO:0000256" key="2">
    <source>
        <dbReference type="ARBA" id="ARBA00022801"/>
    </source>
</evidence>
<evidence type="ECO:0000256" key="3">
    <source>
        <dbReference type="ARBA" id="ARBA00022839"/>
    </source>
</evidence>
<dbReference type="InterPro" id="IPR013520">
    <property type="entry name" value="Ribonucl_H"/>
</dbReference>
<dbReference type="GO" id="GO:0008408">
    <property type="term" value="F:3'-5' exonuclease activity"/>
    <property type="evidence" value="ECO:0007669"/>
    <property type="project" value="TreeGrafter"/>
</dbReference>